<proteinExistence type="inferred from homology"/>
<comment type="similarity">
    <text evidence="1">Belongs to the AB hydrolase superfamily. AB hydrolase 2 family.</text>
</comment>
<evidence type="ECO:0000256" key="6">
    <source>
        <dbReference type="ARBA" id="ARBA00022832"/>
    </source>
</evidence>
<evidence type="ECO:0000256" key="8">
    <source>
        <dbReference type="ARBA" id="ARBA00031195"/>
    </source>
</evidence>
<dbReference type="PANTHER" id="PTHR10655">
    <property type="entry name" value="LYSOPHOSPHOLIPASE-RELATED"/>
    <property type="match status" value="1"/>
</dbReference>
<dbReference type="InterPro" id="IPR050565">
    <property type="entry name" value="LYPA1-2/EST-like"/>
</dbReference>
<dbReference type="InParanoid" id="A0A0D0A4D2"/>
<reference evidence="11 12" key="1">
    <citation type="submission" date="2014-04" db="EMBL/GenBank/DDBJ databases">
        <authorList>
            <consortium name="DOE Joint Genome Institute"/>
            <person name="Kuo A."/>
            <person name="Ruytinx J."/>
            <person name="Rineau F."/>
            <person name="Colpaert J."/>
            <person name="Kohler A."/>
            <person name="Nagy L.G."/>
            <person name="Floudas D."/>
            <person name="Copeland A."/>
            <person name="Barry K.W."/>
            <person name="Cichocki N."/>
            <person name="Veneault-Fourrey C."/>
            <person name="LaButti K."/>
            <person name="Lindquist E.A."/>
            <person name="Lipzen A."/>
            <person name="Lundell T."/>
            <person name="Morin E."/>
            <person name="Murat C."/>
            <person name="Sun H."/>
            <person name="Tunlid A."/>
            <person name="Henrissat B."/>
            <person name="Grigoriev I.V."/>
            <person name="Hibbett D.S."/>
            <person name="Martin F."/>
            <person name="Nordberg H.P."/>
            <person name="Cantor M.N."/>
            <person name="Hua S.X."/>
        </authorList>
    </citation>
    <scope>NUCLEOTIDE SEQUENCE [LARGE SCALE GENOMIC DNA]</scope>
    <source>
        <strain evidence="11 12">UH-Slu-Lm8-n1</strain>
    </source>
</reference>
<dbReference type="Gene3D" id="3.40.50.1820">
    <property type="entry name" value="alpha/beta hydrolase"/>
    <property type="match status" value="1"/>
</dbReference>
<accession>A0A0D0A4D2</accession>
<dbReference type="EC" id="3.1.2.22" evidence="2"/>
<dbReference type="InterPro" id="IPR029058">
    <property type="entry name" value="AB_hydrolase_fold"/>
</dbReference>
<evidence type="ECO:0000256" key="9">
    <source>
        <dbReference type="ARBA" id="ARBA00047337"/>
    </source>
</evidence>
<dbReference type="HOGENOM" id="CLU_049413_3_8_1"/>
<gene>
    <name evidence="11" type="ORF">CY34DRAFT_10712</name>
</gene>
<comment type="catalytic activity">
    <reaction evidence="9">
        <text>S-hexadecanoyl-L-cysteinyl-[protein] + H2O = L-cysteinyl-[protein] + hexadecanoate + H(+)</text>
        <dbReference type="Rhea" id="RHEA:19233"/>
        <dbReference type="Rhea" id="RHEA-COMP:10131"/>
        <dbReference type="Rhea" id="RHEA-COMP:11032"/>
        <dbReference type="ChEBI" id="CHEBI:7896"/>
        <dbReference type="ChEBI" id="CHEBI:15377"/>
        <dbReference type="ChEBI" id="CHEBI:15378"/>
        <dbReference type="ChEBI" id="CHEBI:29950"/>
        <dbReference type="ChEBI" id="CHEBI:74151"/>
        <dbReference type="EC" id="3.1.2.22"/>
    </reaction>
</comment>
<dbReference type="FunCoup" id="A0A0D0A4D2">
    <property type="interactions" value="384"/>
</dbReference>
<dbReference type="STRING" id="930992.A0A0D0A4D2"/>
<evidence type="ECO:0000313" key="11">
    <source>
        <dbReference type="EMBL" id="KIK44935.1"/>
    </source>
</evidence>
<reference evidence="12" key="2">
    <citation type="submission" date="2015-01" db="EMBL/GenBank/DDBJ databases">
        <title>Evolutionary Origins and Diversification of the Mycorrhizal Mutualists.</title>
        <authorList>
            <consortium name="DOE Joint Genome Institute"/>
            <consortium name="Mycorrhizal Genomics Consortium"/>
            <person name="Kohler A."/>
            <person name="Kuo A."/>
            <person name="Nagy L.G."/>
            <person name="Floudas D."/>
            <person name="Copeland A."/>
            <person name="Barry K.W."/>
            <person name="Cichocki N."/>
            <person name="Veneault-Fourrey C."/>
            <person name="LaButti K."/>
            <person name="Lindquist E.A."/>
            <person name="Lipzen A."/>
            <person name="Lundell T."/>
            <person name="Morin E."/>
            <person name="Murat C."/>
            <person name="Riley R."/>
            <person name="Ohm R."/>
            <person name="Sun H."/>
            <person name="Tunlid A."/>
            <person name="Henrissat B."/>
            <person name="Grigoriev I.V."/>
            <person name="Hibbett D.S."/>
            <person name="Martin F."/>
        </authorList>
    </citation>
    <scope>NUCLEOTIDE SEQUENCE [LARGE SCALE GENOMIC DNA]</scope>
    <source>
        <strain evidence="12">UH-Slu-Lm8-n1</strain>
    </source>
</reference>
<comment type="function">
    <text evidence="7">Hydrolyzes fatty acids from S-acylated cysteine residues in proteins with a strong preference for palmitoylated G-alpha proteins over other acyl substrates. Mediates the deacylation of G-alpha proteins such as GPA1 in vivo, but has weak or no activity toward palmitoylated Ras proteins. Has weak lysophospholipase activity in vitro; however such activity may not exist in vivo.</text>
</comment>
<organism evidence="11 12">
    <name type="scientific">Suillus luteus UH-Slu-Lm8-n1</name>
    <dbReference type="NCBI Taxonomy" id="930992"/>
    <lineage>
        <taxon>Eukaryota</taxon>
        <taxon>Fungi</taxon>
        <taxon>Dikarya</taxon>
        <taxon>Basidiomycota</taxon>
        <taxon>Agaricomycotina</taxon>
        <taxon>Agaricomycetes</taxon>
        <taxon>Agaricomycetidae</taxon>
        <taxon>Boletales</taxon>
        <taxon>Suillineae</taxon>
        <taxon>Suillaceae</taxon>
        <taxon>Suillus</taxon>
    </lineage>
</organism>
<dbReference type="AlphaFoldDB" id="A0A0D0A4D2"/>
<name>A0A0D0A4D2_9AGAM</name>
<dbReference type="SUPFAM" id="SSF53474">
    <property type="entry name" value="alpha/beta-Hydrolases"/>
    <property type="match status" value="1"/>
</dbReference>
<evidence type="ECO:0000256" key="3">
    <source>
        <dbReference type="ARBA" id="ARBA00014923"/>
    </source>
</evidence>
<dbReference type="Pfam" id="PF02230">
    <property type="entry name" value="Abhydrolase_2"/>
    <property type="match status" value="1"/>
</dbReference>
<dbReference type="GO" id="GO:0005737">
    <property type="term" value="C:cytoplasm"/>
    <property type="evidence" value="ECO:0007669"/>
    <property type="project" value="TreeGrafter"/>
</dbReference>
<keyword evidence="4" id="KW-0719">Serine esterase</keyword>
<dbReference type="InterPro" id="IPR003140">
    <property type="entry name" value="PLipase/COase/thioEstase"/>
</dbReference>
<dbReference type="Proteomes" id="UP000054485">
    <property type="component" value="Unassembled WGS sequence"/>
</dbReference>
<evidence type="ECO:0000256" key="1">
    <source>
        <dbReference type="ARBA" id="ARBA00006499"/>
    </source>
</evidence>
<dbReference type="GO" id="GO:0052689">
    <property type="term" value="F:carboxylic ester hydrolase activity"/>
    <property type="evidence" value="ECO:0007669"/>
    <property type="project" value="UniProtKB-KW"/>
</dbReference>
<feature type="domain" description="Phospholipase/carboxylesterase/thioesterase" evidence="10">
    <location>
        <begin position="8"/>
        <end position="216"/>
    </location>
</feature>
<dbReference type="PANTHER" id="PTHR10655:SF17">
    <property type="entry name" value="LYSOPHOSPHOLIPASE-LIKE PROTEIN 1"/>
    <property type="match status" value="1"/>
</dbReference>
<dbReference type="GO" id="GO:0006631">
    <property type="term" value="P:fatty acid metabolic process"/>
    <property type="evidence" value="ECO:0007669"/>
    <property type="project" value="UniProtKB-KW"/>
</dbReference>
<keyword evidence="6" id="KW-0443">Lipid metabolism</keyword>
<evidence type="ECO:0000256" key="7">
    <source>
        <dbReference type="ARBA" id="ARBA00029392"/>
    </source>
</evidence>
<dbReference type="EMBL" id="KN835181">
    <property type="protein sequence ID" value="KIK44935.1"/>
    <property type="molecule type" value="Genomic_DNA"/>
</dbReference>
<protein>
    <recommendedName>
        <fullName evidence="3">Acyl-protein thioesterase 1</fullName>
        <ecNumber evidence="2">3.1.2.22</ecNumber>
    </recommendedName>
    <alternativeName>
        <fullName evidence="8">Palmitoyl-protein hydrolase</fullName>
    </alternativeName>
</protein>
<keyword evidence="12" id="KW-1185">Reference proteome</keyword>
<keyword evidence="6" id="KW-0276">Fatty acid metabolism</keyword>
<evidence type="ECO:0000256" key="5">
    <source>
        <dbReference type="ARBA" id="ARBA00022801"/>
    </source>
</evidence>
<sequence>MSLPLTFVTITPKAKHTATVIFAHGLGDDGLEFSNNKEMRTIASQLPHIKWVFPSAPERSITAWKGDSRRRSSTRGWLDVLHEPLMYSSEYDDIQEYDEGIMQSVKHLDTFIKSEIDSGISEGRIVLGGFGQGGAIALIAGLGGSQWRGVSDTKDGWKLGGIISLGGWLPMREKYNKRLAMHASTIPVFWGHGVQNESVTWGLSWESAKFIEDKVEVRYGQYTKVGEPGVSFMSYGVGQWMVESEMEDLRLFLKKVLPLEG</sequence>
<keyword evidence="5" id="KW-0378">Hydrolase</keyword>
<evidence type="ECO:0000259" key="10">
    <source>
        <dbReference type="Pfam" id="PF02230"/>
    </source>
</evidence>
<evidence type="ECO:0000256" key="4">
    <source>
        <dbReference type="ARBA" id="ARBA00022487"/>
    </source>
</evidence>
<dbReference type="OrthoDB" id="2418081at2759"/>
<dbReference type="GO" id="GO:0008474">
    <property type="term" value="F:palmitoyl-(protein) hydrolase activity"/>
    <property type="evidence" value="ECO:0007669"/>
    <property type="project" value="UniProtKB-EC"/>
</dbReference>
<evidence type="ECO:0000313" key="12">
    <source>
        <dbReference type="Proteomes" id="UP000054485"/>
    </source>
</evidence>
<evidence type="ECO:0000256" key="2">
    <source>
        <dbReference type="ARBA" id="ARBA00012423"/>
    </source>
</evidence>